<evidence type="ECO:0000313" key="2">
    <source>
        <dbReference type="EnsemblMetazoa" id="AMAM010720-PA"/>
    </source>
</evidence>
<dbReference type="VEuPathDB" id="VectorBase:AMAM010720"/>
<dbReference type="Proteomes" id="UP000075901">
    <property type="component" value="Unassembled WGS sequence"/>
</dbReference>
<sequence length="173" mass="18477">MNNTLKSTIFALLLLCIQQAQSLQCYGCMSNVSFEDCSDKAVKLDCNTIDPELANGTFACAKGSGLGPQGKIFLKTCVPDMEEATFCAQLAEEAVGGKVDICKVCKDKDLCNAGSGLMLTGALLFLTSQPLPLPAFTMHAPLCQHECFEGTTTCNKTSRYRNDVMNAAAATLK</sequence>
<protein>
    <recommendedName>
        <fullName evidence="4">Protein quiver</fullName>
    </recommendedName>
</protein>
<dbReference type="AlphaFoldDB" id="A0A182SPA1"/>
<dbReference type="EnsemblMetazoa" id="AMAM010720-RA">
    <property type="protein sequence ID" value="AMAM010720-PA"/>
    <property type="gene ID" value="AMAM010720"/>
</dbReference>
<name>A0A182SPA1_9DIPT</name>
<evidence type="ECO:0000256" key="1">
    <source>
        <dbReference type="SAM" id="SignalP"/>
    </source>
</evidence>
<organism evidence="2 3">
    <name type="scientific">Anopheles maculatus</name>
    <dbReference type="NCBI Taxonomy" id="74869"/>
    <lineage>
        <taxon>Eukaryota</taxon>
        <taxon>Metazoa</taxon>
        <taxon>Ecdysozoa</taxon>
        <taxon>Arthropoda</taxon>
        <taxon>Hexapoda</taxon>
        <taxon>Insecta</taxon>
        <taxon>Pterygota</taxon>
        <taxon>Neoptera</taxon>
        <taxon>Endopterygota</taxon>
        <taxon>Diptera</taxon>
        <taxon>Nematocera</taxon>
        <taxon>Culicoidea</taxon>
        <taxon>Culicidae</taxon>
        <taxon>Anophelinae</taxon>
        <taxon>Anopheles</taxon>
        <taxon>Anopheles maculatus group</taxon>
    </lineage>
</organism>
<reference evidence="3" key="1">
    <citation type="submission" date="2013-09" db="EMBL/GenBank/DDBJ databases">
        <title>The Genome Sequence of Anopheles maculatus species B.</title>
        <authorList>
            <consortium name="The Broad Institute Genomics Platform"/>
            <person name="Neafsey D.E."/>
            <person name="Besansky N."/>
            <person name="Howell P."/>
            <person name="Walton C."/>
            <person name="Young S.K."/>
            <person name="Zeng Q."/>
            <person name="Gargeya S."/>
            <person name="Fitzgerald M."/>
            <person name="Haas B."/>
            <person name="Abouelleil A."/>
            <person name="Allen A.W."/>
            <person name="Alvarado L."/>
            <person name="Arachchi H.M."/>
            <person name="Berlin A.M."/>
            <person name="Chapman S.B."/>
            <person name="Gainer-Dewar J."/>
            <person name="Goldberg J."/>
            <person name="Griggs A."/>
            <person name="Gujja S."/>
            <person name="Hansen M."/>
            <person name="Howarth C."/>
            <person name="Imamovic A."/>
            <person name="Ireland A."/>
            <person name="Larimer J."/>
            <person name="McCowan C."/>
            <person name="Murphy C."/>
            <person name="Pearson M."/>
            <person name="Poon T.W."/>
            <person name="Priest M."/>
            <person name="Roberts A."/>
            <person name="Saif S."/>
            <person name="Shea T."/>
            <person name="Sisk P."/>
            <person name="Sykes S."/>
            <person name="Wortman J."/>
            <person name="Nusbaum C."/>
            <person name="Birren B."/>
        </authorList>
    </citation>
    <scope>NUCLEOTIDE SEQUENCE [LARGE SCALE GENOMIC DNA]</scope>
    <source>
        <strain evidence="3">maculatus3</strain>
    </source>
</reference>
<evidence type="ECO:0000313" key="3">
    <source>
        <dbReference type="Proteomes" id="UP000075901"/>
    </source>
</evidence>
<evidence type="ECO:0008006" key="4">
    <source>
        <dbReference type="Google" id="ProtNLM"/>
    </source>
</evidence>
<keyword evidence="3" id="KW-1185">Reference proteome</keyword>
<accession>A0A182SPA1</accession>
<keyword evidence="1" id="KW-0732">Signal</keyword>
<reference evidence="2" key="2">
    <citation type="submission" date="2020-05" db="UniProtKB">
        <authorList>
            <consortium name="EnsemblMetazoa"/>
        </authorList>
    </citation>
    <scope>IDENTIFICATION</scope>
    <source>
        <strain evidence="2">maculatus3</strain>
    </source>
</reference>
<proteinExistence type="predicted"/>
<feature type="chain" id="PRO_5008135984" description="Protein quiver" evidence="1">
    <location>
        <begin position="23"/>
        <end position="173"/>
    </location>
</feature>
<feature type="signal peptide" evidence="1">
    <location>
        <begin position="1"/>
        <end position="22"/>
    </location>
</feature>